<evidence type="ECO:0000313" key="4">
    <source>
        <dbReference type="EMBL" id="ACM32284.1"/>
    </source>
</evidence>
<keyword evidence="4" id="KW-0378">Hydrolase</keyword>
<feature type="binding site" evidence="1">
    <location>
        <position position="9"/>
    </location>
    <ligand>
        <name>substrate</name>
    </ligand>
</feature>
<dbReference type="InterPro" id="IPR015797">
    <property type="entry name" value="NUDIX_hydrolase-like_dom_sf"/>
</dbReference>
<keyword evidence="5" id="KW-1185">Reference proteome</keyword>
<feature type="binding site" evidence="2">
    <location>
        <position position="122"/>
    </location>
    <ligand>
        <name>Mg(2+)</name>
        <dbReference type="ChEBI" id="CHEBI:18420"/>
    </ligand>
</feature>
<feature type="domain" description="Nudix hydrolase" evidence="3">
    <location>
        <begin position="7"/>
        <end position="151"/>
    </location>
</feature>
<dbReference type="PRINTS" id="PR01404">
    <property type="entry name" value="NPPPHYDRLASE"/>
</dbReference>
<dbReference type="GO" id="GO:0046872">
    <property type="term" value="F:metal ion binding"/>
    <property type="evidence" value="ECO:0007669"/>
    <property type="project" value="UniProtKB-KW"/>
</dbReference>
<name>A0A9J9Q597_ACIET</name>
<dbReference type="AlphaFoldDB" id="A0A9J9Q597"/>
<dbReference type="Pfam" id="PF00293">
    <property type="entry name" value="NUDIX"/>
    <property type="match status" value="1"/>
</dbReference>
<dbReference type="Gene3D" id="3.90.79.10">
    <property type="entry name" value="Nucleoside Triphosphate Pyrophosphohydrolase"/>
    <property type="match status" value="1"/>
</dbReference>
<dbReference type="PROSITE" id="PS51462">
    <property type="entry name" value="NUDIX"/>
    <property type="match status" value="1"/>
</dbReference>
<evidence type="ECO:0000256" key="2">
    <source>
        <dbReference type="PIRSR" id="PIRSR603564-2"/>
    </source>
</evidence>
<reference evidence="4 5" key="1">
    <citation type="journal article" date="2010" name="J. Bacteriol.">
        <title>Completed genome sequence of the anaerobic iron-oxidizing bacterium Acidovorax ebreus strain TPSY.</title>
        <authorList>
            <person name="Byrne-Bailey K.G."/>
            <person name="Weber K.A."/>
            <person name="Chair A.H."/>
            <person name="Bose S."/>
            <person name="Knox T."/>
            <person name="Spanbauer T.L."/>
            <person name="Chertkov O."/>
            <person name="Coates J.D."/>
        </authorList>
    </citation>
    <scope>NUCLEOTIDE SEQUENCE [LARGE SCALE GENOMIC DNA]</scope>
    <source>
        <strain evidence="4 5">TPSY</strain>
    </source>
</reference>
<dbReference type="PANTHER" id="PTHR43736:SF1">
    <property type="entry name" value="DIHYDRONEOPTERIN TRIPHOSPHATE DIPHOSPHATASE"/>
    <property type="match status" value="1"/>
</dbReference>
<dbReference type="GO" id="GO:0008828">
    <property type="term" value="F:dATP diphosphatase activity"/>
    <property type="evidence" value="ECO:0007669"/>
    <property type="project" value="InterPro"/>
</dbReference>
<protein>
    <submittedName>
        <fullName evidence="4">NUDIX hydrolase</fullName>
    </submittedName>
</protein>
<dbReference type="InterPro" id="IPR000086">
    <property type="entry name" value="NUDIX_hydrolase_dom"/>
</dbReference>
<feature type="binding site" evidence="2">
    <location>
        <position position="59"/>
    </location>
    <ligand>
        <name>Mg(2+)</name>
        <dbReference type="ChEBI" id="CHEBI:18420"/>
    </ligand>
</feature>
<dbReference type="InterPro" id="IPR003564">
    <property type="entry name" value="DHNTPase"/>
</dbReference>
<dbReference type="SUPFAM" id="SSF55811">
    <property type="entry name" value="Nudix"/>
    <property type="match status" value="1"/>
</dbReference>
<dbReference type="KEGG" id="dia:Dtpsy_0805"/>
<dbReference type="GO" id="GO:0046656">
    <property type="term" value="P:folic acid biosynthetic process"/>
    <property type="evidence" value="ECO:0007669"/>
    <property type="project" value="InterPro"/>
</dbReference>
<dbReference type="CDD" id="cd04664">
    <property type="entry name" value="NUDIX_DHNTPase_like"/>
    <property type="match status" value="1"/>
</dbReference>
<feature type="binding site" evidence="1">
    <location>
        <position position="140"/>
    </location>
    <ligand>
        <name>substrate</name>
    </ligand>
</feature>
<organism evidence="4 5">
    <name type="scientific">Acidovorax ebreus (strain TPSY)</name>
    <name type="common">Diaphorobacter sp. (strain TPSY)</name>
    <dbReference type="NCBI Taxonomy" id="535289"/>
    <lineage>
        <taxon>Bacteria</taxon>
        <taxon>Pseudomonadati</taxon>
        <taxon>Pseudomonadota</taxon>
        <taxon>Betaproteobacteria</taxon>
        <taxon>Burkholderiales</taxon>
        <taxon>Comamonadaceae</taxon>
        <taxon>Diaphorobacter</taxon>
    </lineage>
</organism>
<dbReference type="NCBIfam" id="NF006961">
    <property type="entry name" value="PRK09438.1"/>
    <property type="match status" value="1"/>
</dbReference>
<evidence type="ECO:0000259" key="3">
    <source>
        <dbReference type="PROSITE" id="PS51462"/>
    </source>
</evidence>
<dbReference type="PANTHER" id="PTHR43736">
    <property type="entry name" value="ADP-RIBOSE PYROPHOSPHATASE"/>
    <property type="match status" value="1"/>
</dbReference>
<evidence type="ECO:0000256" key="1">
    <source>
        <dbReference type="PIRSR" id="PIRSR603564-1"/>
    </source>
</evidence>
<comment type="cofactor">
    <cofactor evidence="2">
        <name>Mg(2+)</name>
        <dbReference type="ChEBI" id="CHEBI:18420"/>
    </cofactor>
    <text evidence="2">Binds 1 Mg(2+) ion per subunit.</text>
</comment>
<gene>
    <name evidence="4" type="ordered locus">Dtpsy_0805</name>
</gene>
<feature type="binding site" evidence="1">
    <location>
        <position position="30"/>
    </location>
    <ligand>
        <name>substrate</name>
    </ligand>
</feature>
<dbReference type="Proteomes" id="UP000000450">
    <property type="component" value="Chromosome"/>
</dbReference>
<evidence type="ECO:0000313" key="5">
    <source>
        <dbReference type="Proteomes" id="UP000000450"/>
    </source>
</evidence>
<feature type="binding site" evidence="2">
    <location>
        <position position="63"/>
    </location>
    <ligand>
        <name>Mg(2+)</name>
        <dbReference type="ChEBI" id="CHEBI:18420"/>
    </ligand>
</feature>
<dbReference type="EMBL" id="CP001392">
    <property type="protein sequence ID" value="ACM32284.1"/>
    <property type="molecule type" value="Genomic_DNA"/>
</dbReference>
<proteinExistence type="predicted"/>
<sequence length="156" mass="17526">MHRDGAMYKIPESVLVVVHTPALDVLLLRRADSAEDFWQSVTGSKDFAGEDWAVTAAREVAEETGIQAAAAGCALRDWGMENIYSIYPQWRHRYAPDVCLNTERVFGLCVPAQTPVALNPREHTAYAWMGWREAADRCYSPSNAEAILWLPRFVGR</sequence>
<feature type="binding site" evidence="1">
    <location>
        <position position="42"/>
    </location>
    <ligand>
        <name>substrate</name>
    </ligand>
</feature>
<keyword evidence="2" id="KW-0460">Magnesium</keyword>
<keyword evidence="2" id="KW-0479">Metal-binding</keyword>
<dbReference type="GO" id="GO:0019177">
    <property type="term" value="F:dihydroneopterin triphosphate pyrophosphohydrolase activity"/>
    <property type="evidence" value="ECO:0007669"/>
    <property type="project" value="InterPro"/>
</dbReference>
<accession>A0A9J9Q597</accession>